<evidence type="ECO:0000313" key="10">
    <source>
        <dbReference type="EMBL" id="PWN33431.1"/>
    </source>
</evidence>
<evidence type="ECO:0000256" key="3">
    <source>
        <dbReference type="ARBA" id="ARBA00022670"/>
    </source>
</evidence>
<evidence type="ECO:0000256" key="6">
    <source>
        <dbReference type="ARBA" id="ARBA00022807"/>
    </source>
</evidence>
<evidence type="ECO:0000313" key="11">
    <source>
        <dbReference type="Proteomes" id="UP000245771"/>
    </source>
</evidence>
<comment type="similarity">
    <text evidence="2 7">Belongs to the peptidase C19 family.</text>
</comment>
<keyword evidence="5 7" id="KW-0378">Hydrolase</keyword>
<dbReference type="InterPro" id="IPR038765">
    <property type="entry name" value="Papain-like_cys_pep_sf"/>
</dbReference>
<dbReference type="OrthoDB" id="292964at2759"/>
<accession>A0A316VBS6</accession>
<dbReference type="EMBL" id="KZ819604">
    <property type="protein sequence ID" value="PWN33431.1"/>
    <property type="molecule type" value="Genomic_DNA"/>
</dbReference>
<dbReference type="AlphaFoldDB" id="A0A316VBS6"/>
<dbReference type="GO" id="GO:0004843">
    <property type="term" value="F:cysteine-type deubiquitinase activity"/>
    <property type="evidence" value="ECO:0007669"/>
    <property type="project" value="UniProtKB-UniRule"/>
</dbReference>
<keyword evidence="3 7" id="KW-0645">Protease</keyword>
<feature type="region of interest" description="Disordered" evidence="8">
    <location>
        <begin position="1"/>
        <end position="125"/>
    </location>
</feature>
<dbReference type="CDD" id="cd02674">
    <property type="entry name" value="Peptidase_C19R"/>
    <property type="match status" value="1"/>
</dbReference>
<reference evidence="10 11" key="1">
    <citation type="journal article" date="2018" name="Mol. Biol. Evol.">
        <title>Broad Genomic Sampling Reveals a Smut Pathogenic Ancestry of the Fungal Clade Ustilaginomycotina.</title>
        <authorList>
            <person name="Kijpornyongpan T."/>
            <person name="Mondo S.J."/>
            <person name="Barry K."/>
            <person name="Sandor L."/>
            <person name="Lee J."/>
            <person name="Lipzen A."/>
            <person name="Pangilinan J."/>
            <person name="LaButti K."/>
            <person name="Hainaut M."/>
            <person name="Henrissat B."/>
            <person name="Grigoriev I.V."/>
            <person name="Spatafora J.W."/>
            <person name="Aime M.C."/>
        </authorList>
    </citation>
    <scope>NUCLEOTIDE SEQUENCE [LARGE SCALE GENOMIC DNA]</scope>
    <source>
        <strain evidence="10 11">MCA 3882</strain>
    </source>
</reference>
<organism evidence="10 11">
    <name type="scientific">Meira miltonrushii</name>
    <dbReference type="NCBI Taxonomy" id="1280837"/>
    <lineage>
        <taxon>Eukaryota</taxon>
        <taxon>Fungi</taxon>
        <taxon>Dikarya</taxon>
        <taxon>Basidiomycota</taxon>
        <taxon>Ustilaginomycotina</taxon>
        <taxon>Exobasidiomycetes</taxon>
        <taxon>Exobasidiales</taxon>
        <taxon>Brachybasidiaceae</taxon>
        <taxon>Meira</taxon>
    </lineage>
</organism>
<gene>
    <name evidence="10" type="ORF">FA14DRAFT_161287</name>
</gene>
<feature type="compositionally biased region" description="Pro residues" evidence="8">
    <location>
        <begin position="44"/>
        <end position="58"/>
    </location>
</feature>
<dbReference type="FunCoup" id="A0A316VBS6">
    <property type="interactions" value="422"/>
</dbReference>
<dbReference type="PROSITE" id="PS00973">
    <property type="entry name" value="USP_2"/>
    <property type="match status" value="1"/>
</dbReference>
<evidence type="ECO:0000259" key="9">
    <source>
        <dbReference type="PROSITE" id="PS50235"/>
    </source>
</evidence>
<feature type="domain" description="USP" evidence="9">
    <location>
        <begin position="129"/>
        <end position="879"/>
    </location>
</feature>
<keyword evidence="4 7" id="KW-0833">Ubl conjugation pathway</keyword>
<evidence type="ECO:0000256" key="2">
    <source>
        <dbReference type="ARBA" id="ARBA00009085"/>
    </source>
</evidence>
<proteinExistence type="inferred from homology"/>
<dbReference type="STRING" id="1280837.A0A316VBS6"/>
<evidence type="ECO:0000256" key="7">
    <source>
        <dbReference type="RuleBase" id="RU366025"/>
    </source>
</evidence>
<dbReference type="Pfam" id="PF00443">
    <property type="entry name" value="UCH"/>
    <property type="match status" value="1"/>
</dbReference>
<dbReference type="InterPro" id="IPR028889">
    <property type="entry name" value="USP"/>
</dbReference>
<evidence type="ECO:0000256" key="4">
    <source>
        <dbReference type="ARBA" id="ARBA00022786"/>
    </source>
</evidence>
<dbReference type="Proteomes" id="UP000245771">
    <property type="component" value="Unassembled WGS sequence"/>
</dbReference>
<dbReference type="RefSeq" id="XP_025353733.1">
    <property type="nucleotide sequence ID" value="XM_025499045.1"/>
</dbReference>
<dbReference type="InterPro" id="IPR018200">
    <property type="entry name" value="USP_CS"/>
</dbReference>
<dbReference type="EC" id="3.4.19.12" evidence="7"/>
<dbReference type="PANTHER" id="PTHR21646">
    <property type="entry name" value="UBIQUITIN CARBOXYL-TERMINAL HYDROLASE"/>
    <property type="match status" value="1"/>
</dbReference>
<comment type="catalytic activity">
    <reaction evidence="1 7">
        <text>Thiol-dependent hydrolysis of ester, thioester, amide, peptide and isopeptide bonds formed by the C-terminal Gly of ubiquitin (a 76-residue protein attached to proteins as an intracellular targeting signal).</text>
        <dbReference type="EC" id="3.4.19.12"/>
    </reaction>
</comment>
<keyword evidence="6 7" id="KW-0788">Thiol protease</keyword>
<dbReference type="InterPro" id="IPR001394">
    <property type="entry name" value="Peptidase_C19_UCH"/>
</dbReference>
<dbReference type="PROSITE" id="PS50235">
    <property type="entry name" value="USP_3"/>
    <property type="match status" value="1"/>
</dbReference>
<evidence type="ECO:0000256" key="5">
    <source>
        <dbReference type="ARBA" id="ARBA00022801"/>
    </source>
</evidence>
<keyword evidence="11" id="KW-1185">Reference proteome</keyword>
<dbReference type="SUPFAM" id="SSF54001">
    <property type="entry name" value="Cysteine proteinases"/>
    <property type="match status" value="1"/>
</dbReference>
<dbReference type="InterPro" id="IPR050185">
    <property type="entry name" value="Ub_carboxyl-term_hydrolase"/>
</dbReference>
<feature type="compositionally biased region" description="Low complexity" evidence="8">
    <location>
        <begin position="91"/>
        <end position="105"/>
    </location>
</feature>
<evidence type="ECO:0000256" key="8">
    <source>
        <dbReference type="SAM" id="MobiDB-lite"/>
    </source>
</evidence>
<dbReference type="InParanoid" id="A0A316VBS6"/>
<sequence length="972" mass="107977">MNGKPEVDNLDTMTLGEEGNANEQQQVIDNPMDTDATTEEALPSPLPPPPAPAPPPLPTQNEDPPSSLHGLFSQDGGDFLTNRFRAAGKGTSVTESTTSVTEPSSQPIGRVTRSQTAADRGSEKNAGLTGLYNLGNTCFMNSALQCMSNTKELKDYFVSGVYKNEVNTDNPLGMGGAMAKVFGELLGKLWGSGGGAVHPREFKTVLSRYSSQFAGYAQQDTQELLAFLLDGLHEDLNRIVKKPYVEAPDWEGGGLKEMIAFAHKQWEIYKMRNDSVIVDLFQGQYRSTLVCPTCKKVSIKFDPFMYLTLPIPNRKSIIRKVVFIGPNRPPTEAEVRLTGEMSIGAMKKKLAGWFGVSDSKLLIACDVFHKSFYRVYHDFDPANEIATNDVTYVYQLPKPIEPIIPASKSRLTFNPYSGTNIEALEEANSPPEQAEDQAIIPLFSVVVPNRNESSYSYLSNRKESFGQPFFISVPKDKLNDVKGIEEVVMQAYSSLATNPSSLKEYLESLDNEDEVAKGESNQEGDDVAQDWDMVEETKVTVLDGEEDLAEDTVAEISDAGETVRIVPDTRPNGGSSSTPQEVPKAESKKAFSLHFLVHREDQTPTTLKPDDYEKHGEELNKRAERLGLNDAERQGSSAKAREQWPLIYSGGALVCVWKEEAKEEFFKDNEDSWSIPTEKFIDPELESERSSTTKKFKKMITIEDCLNEFTKEEQLGESDPWYCPNCKEFKQATKKFDLWKVPDILVVHLKRFSGGRISRDKIDSLIDFPIDGLDLTDRVEGAKSVQQIHEEEGEEGDKLMESIGSLDANDDAVESDAPLYDLYAVDNHFGGLGGGHYTAYAKHPETEQWHYFDDSSVRPVQDPNDTKSPAAYLLFYRRRTTRPIGGKSREMVRQLVKEEGEKKEQAQAEEGAKGDDEMTKLEESPTGTISPPWDRTPSSGGRNDGNLGDVDDTANSDHGSMQLSNDDHVISI</sequence>
<evidence type="ECO:0000256" key="1">
    <source>
        <dbReference type="ARBA" id="ARBA00000707"/>
    </source>
</evidence>
<feature type="region of interest" description="Disordered" evidence="8">
    <location>
        <begin position="898"/>
        <end position="972"/>
    </location>
</feature>
<dbReference type="GeneID" id="37020826"/>
<dbReference type="GO" id="GO:0006508">
    <property type="term" value="P:proteolysis"/>
    <property type="evidence" value="ECO:0007669"/>
    <property type="project" value="UniProtKB-KW"/>
</dbReference>
<feature type="region of interest" description="Disordered" evidence="8">
    <location>
        <begin position="560"/>
        <end position="586"/>
    </location>
</feature>
<feature type="compositionally biased region" description="Basic and acidic residues" evidence="8">
    <location>
        <begin position="898"/>
        <end position="923"/>
    </location>
</feature>
<protein>
    <recommendedName>
        <fullName evidence="7">Ubiquitin carboxyl-terminal hydrolase</fullName>
        <ecNumber evidence="7">3.4.19.12</ecNumber>
    </recommendedName>
</protein>
<dbReference type="GO" id="GO:0016579">
    <property type="term" value="P:protein deubiquitination"/>
    <property type="evidence" value="ECO:0007669"/>
    <property type="project" value="InterPro"/>
</dbReference>
<dbReference type="PROSITE" id="PS00972">
    <property type="entry name" value="USP_1"/>
    <property type="match status" value="1"/>
</dbReference>
<dbReference type="PANTHER" id="PTHR21646:SF24">
    <property type="entry name" value="UBIQUITIN CARBOXYL-TERMINAL HYDROLASE"/>
    <property type="match status" value="1"/>
</dbReference>
<name>A0A316VBS6_9BASI</name>
<dbReference type="Gene3D" id="3.90.70.10">
    <property type="entry name" value="Cysteine proteinases"/>
    <property type="match status" value="2"/>
</dbReference>